<sequence>MADLVIRGGTIVDGSGAPPRRADIAVEGGRIAAIGDGLPRGREEIDATGRLVTPGFVDIHTHYDGQAVWDSHLAPSAIHGVTTAVMGNCGVGFAPVRPGTEMQLIELMEGVEDIPAPVLSQGLDFRWESFADYLAVLEAKPRDIDICALVPHAAVRVYVMGERALALESANQGDIAEMRRLVAEAVEAGAFGFSTSRTISHKTLKGDFTPTLRAQEEELAGIADGLRGVGKGFMEFVSDFNQPDAATEFGLIRRVVERSGRPAVFSLTQRHDRTGVWKELLALSNQAAKDGVPIRPVFPPRPIGILMGLSGSQNPFSGAPSYKAVAHLPLEQRVAALRDPELRARILSEDRFKGSNFPLIARLSFARMFPFGDPPDYTPPEHSSIAAQAAREGRSPEEVAYDMLLADDGNSFIFCALTNYADYTLDASAELLRHPNTIVGLSDGGAHVGFISDGSFPSFLLAYWGKVRGLKVEELIRRQTSDTARAAGLPDRGLLKPGLRADINVIDWDALALEKPGMIRDLPGGGRRLMQRARGYDATIVAGSVTYRHGEATGALPGRLVRSAA</sequence>
<name>A0ABS1CVD8_9PROT</name>
<dbReference type="CDD" id="cd01297">
    <property type="entry name" value="D-aminoacylase"/>
    <property type="match status" value="1"/>
</dbReference>
<dbReference type="Gene3D" id="3.20.20.140">
    <property type="entry name" value="Metal-dependent hydrolases"/>
    <property type="match status" value="1"/>
</dbReference>
<feature type="domain" description="Amidohydrolase 3" evidence="1">
    <location>
        <begin position="43"/>
        <end position="547"/>
    </location>
</feature>
<reference evidence="2 3" key="1">
    <citation type="journal article" date="2020" name="Microorganisms">
        <title>Osmotic Adaptation and Compatible Solute Biosynthesis of Phototrophic Bacteria as Revealed from Genome Analyses.</title>
        <authorList>
            <person name="Imhoff J.F."/>
            <person name="Rahn T."/>
            <person name="Kunzel S."/>
            <person name="Keller A."/>
            <person name="Neulinger S.C."/>
        </authorList>
    </citation>
    <scope>NUCLEOTIDE SEQUENCE [LARGE SCALE GENOMIC DNA]</scope>
    <source>
        <strain evidence="2 3">DSM 15382</strain>
    </source>
</reference>
<dbReference type="SUPFAM" id="SSF51338">
    <property type="entry name" value="Composite domain of metallo-dependent hydrolases"/>
    <property type="match status" value="1"/>
</dbReference>
<dbReference type="Proteomes" id="UP000697995">
    <property type="component" value="Unassembled WGS sequence"/>
</dbReference>
<dbReference type="PANTHER" id="PTHR11647:SF1">
    <property type="entry name" value="COLLAPSIN RESPONSE MEDIATOR PROTEIN"/>
    <property type="match status" value="1"/>
</dbReference>
<protein>
    <submittedName>
        <fullName evidence="2">Amidohydrolase</fullName>
    </submittedName>
</protein>
<dbReference type="EMBL" id="NRSG01000054">
    <property type="protein sequence ID" value="MBK1658484.1"/>
    <property type="molecule type" value="Genomic_DNA"/>
</dbReference>
<gene>
    <name evidence="2" type="ORF">CKO45_09600</name>
</gene>
<evidence type="ECO:0000313" key="2">
    <source>
        <dbReference type="EMBL" id="MBK1658484.1"/>
    </source>
</evidence>
<dbReference type="RefSeq" id="WP_133223417.1">
    <property type="nucleotide sequence ID" value="NZ_NRSG01000054.1"/>
</dbReference>
<accession>A0ABS1CVD8</accession>
<evidence type="ECO:0000259" key="1">
    <source>
        <dbReference type="Pfam" id="PF07969"/>
    </source>
</evidence>
<dbReference type="PANTHER" id="PTHR11647">
    <property type="entry name" value="HYDRANTOINASE/DIHYDROPYRIMIDINASE FAMILY MEMBER"/>
    <property type="match status" value="1"/>
</dbReference>
<evidence type="ECO:0000313" key="3">
    <source>
        <dbReference type="Proteomes" id="UP000697995"/>
    </source>
</evidence>
<dbReference type="Pfam" id="PF07969">
    <property type="entry name" value="Amidohydro_3"/>
    <property type="match status" value="1"/>
</dbReference>
<keyword evidence="3" id="KW-1185">Reference proteome</keyword>
<organism evidence="2 3">
    <name type="scientific">Paracraurococcus ruber</name>
    <dbReference type="NCBI Taxonomy" id="77675"/>
    <lineage>
        <taxon>Bacteria</taxon>
        <taxon>Pseudomonadati</taxon>
        <taxon>Pseudomonadota</taxon>
        <taxon>Alphaproteobacteria</taxon>
        <taxon>Acetobacterales</taxon>
        <taxon>Roseomonadaceae</taxon>
        <taxon>Paracraurococcus</taxon>
    </lineage>
</organism>
<dbReference type="InterPro" id="IPR032466">
    <property type="entry name" value="Metal_Hydrolase"/>
</dbReference>
<dbReference type="SUPFAM" id="SSF51556">
    <property type="entry name" value="Metallo-dependent hydrolases"/>
    <property type="match status" value="1"/>
</dbReference>
<dbReference type="InterPro" id="IPR011059">
    <property type="entry name" value="Metal-dep_hydrolase_composite"/>
</dbReference>
<dbReference type="InterPro" id="IPR013108">
    <property type="entry name" value="Amidohydro_3"/>
</dbReference>
<comment type="caution">
    <text evidence="2">The sequence shown here is derived from an EMBL/GenBank/DDBJ whole genome shotgun (WGS) entry which is preliminary data.</text>
</comment>
<proteinExistence type="predicted"/>
<dbReference type="InterPro" id="IPR050378">
    <property type="entry name" value="Metallo-dep_Hydrolases_sf"/>
</dbReference>